<feature type="transmembrane region" description="Helical" evidence="1">
    <location>
        <begin position="62"/>
        <end position="85"/>
    </location>
</feature>
<dbReference type="RefSeq" id="WP_186964088.1">
    <property type="nucleotide sequence ID" value="NZ_JACOPR010000008.1"/>
</dbReference>
<feature type="transmembrane region" description="Helical" evidence="1">
    <location>
        <begin position="124"/>
        <end position="143"/>
    </location>
</feature>
<feature type="transmembrane region" description="Helical" evidence="1">
    <location>
        <begin position="97"/>
        <end position="118"/>
    </location>
</feature>
<sequence length="283" mass="30623">MRARRRTWMVHILAGGLVGLVTLSFLGAVINGWSAGAPPLLNSTPPRLVSLALSEWTGSAPLALVIQSILYFSLGGTVGVATMPFAESGAALVCRSLAHFAVTALLVTLTAWTLGWIWSWEILLFYLALLTAVYLLIWLGRWVGWYAEVAAIREKLGLAPGPSLLKWKESLPYLGFAVILCLVLPFLLRLLDGPPKPLLSVLYGFVLLPVGGLFSGFSLGRREGFCPLYPLACAGAVLLFIPLARLISNMADGIMVPIAFCFVLLGNLLGSAWRRFRRQGQSA</sequence>
<reference evidence="2 3" key="1">
    <citation type="submission" date="2020-08" db="EMBL/GenBank/DDBJ databases">
        <title>Genome public.</title>
        <authorList>
            <person name="Liu C."/>
            <person name="Sun Q."/>
        </authorList>
    </citation>
    <scope>NUCLEOTIDE SEQUENCE [LARGE SCALE GENOMIC DNA]</scope>
    <source>
        <strain evidence="2 3">New-38</strain>
    </source>
</reference>
<keyword evidence="1" id="KW-0472">Membrane</keyword>
<feature type="transmembrane region" description="Helical" evidence="1">
    <location>
        <begin position="197"/>
        <end position="216"/>
    </location>
</feature>
<gene>
    <name evidence="2" type="ORF">H8S34_11895</name>
</gene>
<protein>
    <submittedName>
        <fullName evidence="2">DUF3021 family protein</fullName>
    </submittedName>
</protein>
<feature type="transmembrane region" description="Helical" evidence="1">
    <location>
        <begin position="12"/>
        <end position="33"/>
    </location>
</feature>
<keyword evidence="1" id="KW-0812">Transmembrane</keyword>
<keyword evidence="1" id="KW-1133">Transmembrane helix</keyword>
<evidence type="ECO:0000313" key="2">
    <source>
        <dbReference type="EMBL" id="MBC5731521.1"/>
    </source>
</evidence>
<feature type="transmembrane region" description="Helical" evidence="1">
    <location>
        <begin position="171"/>
        <end position="191"/>
    </location>
</feature>
<dbReference type="Pfam" id="PF11457">
    <property type="entry name" value="DUF3021"/>
    <property type="match status" value="1"/>
</dbReference>
<feature type="transmembrane region" description="Helical" evidence="1">
    <location>
        <begin position="254"/>
        <end position="273"/>
    </location>
</feature>
<evidence type="ECO:0000256" key="1">
    <source>
        <dbReference type="SAM" id="Phobius"/>
    </source>
</evidence>
<evidence type="ECO:0000313" key="3">
    <source>
        <dbReference type="Proteomes" id="UP000660021"/>
    </source>
</evidence>
<proteinExistence type="predicted"/>
<name>A0ABR7HVN0_9FIRM</name>
<feature type="transmembrane region" description="Helical" evidence="1">
    <location>
        <begin position="228"/>
        <end position="248"/>
    </location>
</feature>
<dbReference type="InterPro" id="IPR021560">
    <property type="entry name" value="DUF3021"/>
</dbReference>
<keyword evidence="3" id="KW-1185">Reference proteome</keyword>
<dbReference type="EMBL" id="JACOPR010000008">
    <property type="protein sequence ID" value="MBC5731521.1"/>
    <property type="molecule type" value="Genomic_DNA"/>
</dbReference>
<organism evidence="2 3">
    <name type="scientific">Pseudoflavonifractor hominis</name>
    <dbReference type="NCBI Taxonomy" id="2763059"/>
    <lineage>
        <taxon>Bacteria</taxon>
        <taxon>Bacillati</taxon>
        <taxon>Bacillota</taxon>
        <taxon>Clostridia</taxon>
        <taxon>Eubacteriales</taxon>
        <taxon>Oscillospiraceae</taxon>
        <taxon>Pseudoflavonifractor</taxon>
    </lineage>
</organism>
<comment type="caution">
    <text evidence="2">The sequence shown here is derived from an EMBL/GenBank/DDBJ whole genome shotgun (WGS) entry which is preliminary data.</text>
</comment>
<dbReference type="Proteomes" id="UP000660021">
    <property type="component" value="Unassembled WGS sequence"/>
</dbReference>
<accession>A0ABR7HVN0</accession>